<comment type="caution">
    <text evidence="2">The sequence shown here is derived from an EMBL/GenBank/DDBJ whole genome shotgun (WGS) entry which is preliminary data.</text>
</comment>
<feature type="chain" id="PRO_5021386510" evidence="1">
    <location>
        <begin position="20"/>
        <end position="328"/>
    </location>
</feature>
<gene>
    <name evidence="2" type="ORF">AVEN_165974_1</name>
</gene>
<evidence type="ECO:0000256" key="1">
    <source>
        <dbReference type="SAM" id="SignalP"/>
    </source>
</evidence>
<name>A0A4Y2IFL3_ARAVE</name>
<dbReference type="EMBL" id="BGPR01002617">
    <property type="protein sequence ID" value="GBM76370.1"/>
    <property type="molecule type" value="Genomic_DNA"/>
</dbReference>
<organism evidence="2 3">
    <name type="scientific">Araneus ventricosus</name>
    <name type="common">Orbweaver spider</name>
    <name type="synonym">Epeira ventricosa</name>
    <dbReference type="NCBI Taxonomy" id="182803"/>
    <lineage>
        <taxon>Eukaryota</taxon>
        <taxon>Metazoa</taxon>
        <taxon>Ecdysozoa</taxon>
        <taxon>Arthropoda</taxon>
        <taxon>Chelicerata</taxon>
        <taxon>Arachnida</taxon>
        <taxon>Araneae</taxon>
        <taxon>Araneomorphae</taxon>
        <taxon>Entelegynae</taxon>
        <taxon>Araneoidea</taxon>
        <taxon>Araneidae</taxon>
        <taxon>Araneus</taxon>
    </lineage>
</organism>
<sequence length="328" mass="38902">MFLLWYYLIATSFFRDSVAHEMFQEVDENIDRNHRTMQLKNKKDDNIAKEWNGETPHTISNDEIWFDMNDSEEKDYEILDVEDVDEDLSHPSDERNYESLMNYIKQEKSIGLTSSYGDSTNELLTSEDFSSNEVDGMTYGTEGNDFDESERVKREIDAEDLPNNLDNVTYDGNDLQFRQGNDFKEYRSRVLQPNPYTSVYDYEYATPEREPREDRWSIYPCVTNLRELYTCIFCWLLRLESWKCHDQQCTKSRLYGYKVQPLQALRGLFWYPRLGWVPQVNSGTQPNRGDRNRPQSIVGWESGSLLYCVRMFLRTWVSDFVSMNQATH</sequence>
<dbReference type="AlphaFoldDB" id="A0A4Y2IFL3"/>
<accession>A0A4Y2IFL3</accession>
<proteinExistence type="predicted"/>
<protein>
    <submittedName>
        <fullName evidence="2">Uncharacterized protein</fullName>
    </submittedName>
</protein>
<keyword evidence="3" id="KW-1185">Reference proteome</keyword>
<feature type="signal peptide" evidence="1">
    <location>
        <begin position="1"/>
        <end position="19"/>
    </location>
</feature>
<dbReference type="OrthoDB" id="6434950at2759"/>
<dbReference type="Proteomes" id="UP000499080">
    <property type="component" value="Unassembled WGS sequence"/>
</dbReference>
<keyword evidence="1" id="KW-0732">Signal</keyword>
<evidence type="ECO:0000313" key="2">
    <source>
        <dbReference type="EMBL" id="GBM76370.1"/>
    </source>
</evidence>
<reference evidence="2 3" key="1">
    <citation type="journal article" date="2019" name="Sci. Rep.">
        <title>Orb-weaving spider Araneus ventricosus genome elucidates the spidroin gene catalogue.</title>
        <authorList>
            <person name="Kono N."/>
            <person name="Nakamura H."/>
            <person name="Ohtoshi R."/>
            <person name="Moran D.A.P."/>
            <person name="Shinohara A."/>
            <person name="Yoshida Y."/>
            <person name="Fujiwara M."/>
            <person name="Mori M."/>
            <person name="Tomita M."/>
            <person name="Arakawa K."/>
        </authorList>
    </citation>
    <scope>NUCLEOTIDE SEQUENCE [LARGE SCALE GENOMIC DNA]</scope>
</reference>
<evidence type="ECO:0000313" key="3">
    <source>
        <dbReference type="Proteomes" id="UP000499080"/>
    </source>
</evidence>